<dbReference type="OrthoDB" id="1433095at2759"/>
<evidence type="ECO:0000313" key="2">
    <source>
        <dbReference type="EMBL" id="RDX58486.1"/>
    </source>
</evidence>
<keyword evidence="2" id="KW-0371">Homeobox</keyword>
<evidence type="ECO:0000313" key="3">
    <source>
        <dbReference type="Proteomes" id="UP000257109"/>
    </source>
</evidence>
<keyword evidence="2" id="KW-0238">DNA-binding</keyword>
<dbReference type="PANTHER" id="PTHR45654:SF9">
    <property type="entry name" value="HOMEOBOX-LEUCINE ZIPPER PROTEIN HDG10-RELATED"/>
    <property type="match status" value="1"/>
</dbReference>
<dbReference type="Pfam" id="PF25797">
    <property type="entry name" value="PDF2_C"/>
    <property type="match status" value="1"/>
</dbReference>
<dbReference type="GO" id="GO:0003677">
    <property type="term" value="F:DNA binding"/>
    <property type="evidence" value="ECO:0007669"/>
    <property type="project" value="UniProtKB-KW"/>
</dbReference>
<name>A0A371E138_MUCPR</name>
<comment type="caution">
    <text evidence="2">The sequence shown here is derived from an EMBL/GenBank/DDBJ whole genome shotgun (WGS) entry which is preliminary data.</text>
</comment>
<dbReference type="STRING" id="157652.A0A371E138"/>
<reference evidence="2" key="1">
    <citation type="submission" date="2018-05" db="EMBL/GenBank/DDBJ databases">
        <title>Draft genome of Mucuna pruriens seed.</title>
        <authorList>
            <person name="Nnadi N.E."/>
            <person name="Vos R."/>
            <person name="Hasami M.H."/>
            <person name="Devisetty U.K."/>
            <person name="Aguiy J.C."/>
        </authorList>
    </citation>
    <scope>NUCLEOTIDE SEQUENCE [LARGE SCALE GENOMIC DNA]</scope>
    <source>
        <strain evidence="2">JCA_2017</strain>
    </source>
</reference>
<gene>
    <name evidence="2" type="primary">ROC4</name>
    <name evidence="2" type="ORF">CR513_62196</name>
</gene>
<dbReference type="AlphaFoldDB" id="A0A371E138"/>
<feature type="non-terminal residue" evidence="2">
    <location>
        <position position="1"/>
    </location>
</feature>
<dbReference type="InterPro" id="IPR042160">
    <property type="entry name" value="HD-Zip_IV"/>
</dbReference>
<dbReference type="InterPro" id="IPR057993">
    <property type="entry name" value="HD-Zip_IV_C"/>
</dbReference>
<accession>A0A371E138</accession>
<keyword evidence="3" id="KW-1185">Reference proteome</keyword>
<dbReference type="EMBL" id="QJKJ01017439">
    <property type="protein sequence ID" value="RDX58486.1"/>
    <property type="molecule type" value="Genomic_DNA"/>
</dbReference>
<sequence length="125" mass="13802">MGKFREPFIPRENNIVILQESYVDALGSMLVYAPFDMELMTLVMRGEDTSLLPVLPSGFSISWDGQSDVPEGKSEGSLVTLMFQLLACSPSRMRMVDIDFVGSVNTLVTSTVEKIKAALNCSNFK</sequence>
<protein>
    <submittedName>
        <fullName evidence="2">Homeobox-leucine zipper protein ROC4</fullName>
    </submittedName>
</protein>
<proteinExistence type="predicted"/>
<dbReference type="Proteomes" id="UP000257109">
    <property type="component" value="Unassembled WGS sequence"/>
</dbReference>
<evidence type="ECO:0000259" key="1">
    <source>
        <dbReference type="Pfam" id="PF25797"/>
    </source>
</evidence>
<organism evidence="2 3">
    <name type="scientific">Mucuna pruriens</name>
    <name type="common">Velvet bean</name>
    <name type="synonym">Dolichos pruriens</name>
    <dbReference type="NCBI Taxonomy" id="157652"/>
    <lineage>
        <taxon>Eukaryota</taxon>
        <taxon>Viridiplantae</taxon>
        <taxon>Streptophyta</taxon>
        <taxon>Embryophyta</taxon>
        <taxon>Tracheophyta</taxon>
        <taxon>Spermatophyta</taxon>
        <taxon>Magnoliopsida</taxon>
        <taxon>eudicotyledons</taxon>
        <taxon>Gunneridae</taxon>
        <taxon>Pentapetalae</taxon>
        <taxon>rosids</taxon>
        <taxon>fabids</taxon>
        <taxon>Fabales</taxon>
        <taxon>Fabaceae</taxon>
        <taxon>Papilionoideae</taxon>
        <taxon>50 kb inversion clade</taxon>
        <taxon>NPAAA clade</taxon>
        <taxon>indigoferoid/millettioid clade</taxon>
        <taxon>Phaseoleae</taxon>
        <taxon>Mucuna</taxon>
    </lineage>
</organism>
<feature type="domain" description="HD-Zip IV C-terminal" evidence="1">
    <location>
        <begin position="6"/>
        <end position="121"/>
    </location>
</feature>
<dbReference type="PANTHER" id="PTHR45654">
    <property type="entry name" value="HOMEOBOX-LEUCINE ZIPPER PROTEIN MERISTEM L1"/>
    <property type="match status" value="1"/>
</dbReference>